<feature type="domain" description="SOGA coiled-coil" evidence="7">
    <location>
        <begin position="386"/>
        <end position="476"/>
    </location>
</feature>
<dbReference type="Pfam" id="PF11365">
    <property type="entry name" value="SOGA"/>
    <property type="match status" value="1"/>
</dbReference>
<keyword evidence="2" id="KW-0597">Phosphoprotein</keyword>
<feature type="region of interest" description="Disordered" evidence="6">
    <location>
        <begin position="1731"/>
        <end position="1760"/>
    </location>
</feature>
<feature type="region of interest" description="Disordered" evidence="6">
    <location>
        <begin position="33"/>
        <end position="59"/>
    </location>
</feature>
<evidence type="ECO:0000256" key="2">
    <source>
        <dbReference type="ARBA" id="ARBA00022553"/>
    </source>
</evidence>
<evidence type="ECO:0000313" key="8">
    <source>
        <dbReference type="EMBL" id="KFD52683.1"/>
    </source>
</evidence>
<feature type="compositionally biased region" description="Polar residues" evidence="6">
    <location>
        <begin position="1506"/>
        <end position="1524"/>
    </location>
</feature>
<reference evidence="8 9" key="1">
    <citation type="journal article" date="2014" name="Nat. Genet.">
        <title>Genome and transcriptome of the porcine whipworm Trichuris suis.</title>
        <authorList>
            <person name="Jex A.R."/>
            <person name="Nejsum P."/>
            <person name="Schwarz E.M."/>
            <person name="Hu L."/>
            <person name="Young N.D."/>
            <person name="Hall R.S."/>
            <person name="Korhonen P.K."/>
            <person name="Liao S."/>
            <person name="Thamsborg S."/>
            <person name="Xia J."/>
            <person name="Xu P."/>
            <person name="Wang S."/>
            <person name="Scheerlinck J.P."/>
            <person name="Hofmann A."/>
            <person name="Sternberg P.W."/>
            <person name="Wang J."/>
            <person name="Gasser R.B."/>
        </authorList>
    </citation>
    <scope>NUCLEOTIDE SEQUENCE [LARGE SCALE GENOMIC DNA]</scope>
    <source>
        <strain evidence="8">DCEP-RM93M</strain>
    </source>
</reference>
<dbReference type="InterPro" id="IPR049885">
    <property type="entry name" value="MTCL1-3"/>
</dbReference>
<feature type="coiled-coil region" evidence="5">
    <location>
        <begin position="577"/>
        <end position="604"/>
    </location>
</feature>
<keyword evidence="9" id="KW-1185">Reference proteome</keyword>
<accession>A0A085M637</accession>
<dbReference type="InterPro" id="IPR027881">
    <property type="entry name" value="SOGA_CC"/>
</dbReference>
<evidence type="ECO:0000256" key="3">
    <source>
        <dbReference type="ARBA" id="ARBA00023054"/>
    </source>
</evidence>
<evidence type="ECO:0000259" key="7">
    <source>
        <dbReference type="Pfam" id="PF11365"/>
    </source>
</evidence>
<feature type="compositionally biased region" description="Polar residues" evidence="6">
    <location>
        <begin position="1604"/>
        <end position="1629"/>
    </location>
</feature>
<evidence type="ECO:0000256" key="5">
    <source>
        <dbReference type="SAM" id="Coils"/>
    </source>
</evidence>
<dbReference type="Proteomes" id="UP000030764">
    <property type="component" value="Unassembled WGS sequence"/>
</dbReference>
<keyword evidence="4" id="KW-0472">Membrane</keyword>
<feature type="non-terminal residue" evidence="8">
    <location>
        <position position="1784"/>
    </location>
</feature>
<dbReference type="GO" id="GO:0016020">
    <property type="term" value="C:membrane"/>
    <property type="evidence" value="ECO:0007669"/>
    <property type="project" value="UniProtKB-SubCell"/>
</dbReference>
<feature type="region of interest" description="Disordered" evidence="6">
    <location>
        <begin position="1267"/>
        <end position="1290"/>
    </location>
</feature>
<evidence type="ECO:0000256" key="4">
    <source>
        <dbReference type="ARBA" id="ARBA00023136"/>
    </source>
</evidence>
<proteinExistence type="predicted"/>
<feature type="coiled-coil region" evidence="5">
    <location>
        <begin position="126"/>
        <end position="253"/>
    </location>
</feature>
<feature type="region of interest" description="Disordered" evidence="6">
    <location>
        <begin position="89"/>
        <end position="108"/>
    </location>
</feature>
<feature type="coiled-coil region" evidence="5">
    <location>
        <begin position="454"/>
        <end position="488"/>
    </location>
</feature>
<feature type="coiled-coil region" evidence="5">
    <location>
        <begin position="1293"/>
        <end position="1377"/>
    </location>
</feature>
<dbReference type="GO" id="GO:0005615">
    <property type="term" value="C:extracellular space"/>
    <property type="evidence" value="ECO:0007669"/>
    <property type="project" value="InterPro"/>
</dbReference>
<dbReference type="EMBL" id="KL363225">
    <property type="protein sequence ID" value="KFD52683.1"/>
    <property type="molecule type" value="Genomic_DNA"/>
</dbReference>
<gene>
    <name evidence="8" type="ORF">M513_06530</name>
</gene>
<evidence type="ECO:0000313" key="9">
    <source>
        <dbReference type="Proteomes" id="UP000030764"/>
    </source>
</evidence>
<dbReference type="PANTHER" id="PTHR15742">
    <property type="entry name" value="GIRDIN"/>
    <property type="match status" value="1"/>
</dbReference>
<feature type="coiled-coil region" evidence="5">
    <location>
        <begin position="645"/>
        <end position="672"/>
    </location>
</feature>
<evidence type="ECO:0000256" key="1">
    <source>
        <dbReference type="ARBA" id="ARBA00004370"/>
    </source>
</evidence>
<feature type="region of interest" description="Disordered" evidence="6">
    <location>
        <begin position="1099"/>
        <end position="1123"/>
    </location>
</feature>
<feature type="compositionally biased region" description="Basic and acidic residues" evidence="6">
    <location>
        <begin position="1099"/>
        <end position="1110"/>
    </location>
</feature>
<dbReference type="GO" id="GO:0010506">
    <property type="term" value="P:regulation of autophagy"/>
    <property type="evidence" value="ECO:0007669"/>
    <property type="project" value="InterPro"/>
</dbReference>
<feature type="region of interest" description="Disordered" evidence="6">
    <location>
        <begin position="1588"/>
        <end position="1640"/>
    </location>
</feature>
<name>A0A085M637_9BILA</name>
<protein>
    <recommendedName>
        <fullName evidence="7">SOGA coiled-coil domain-containing protein</fullName>
    </recommendedName>
</protein>
<feature type="compositionally biased region" description="Acidic residues" evidence="6">
    <location>
        <begin position="1746"/>
        <end position="1757"/>
    </location>
</feature>
<feature type="region of interest" description="Disordered" evidence="6">
    <location>
        <begin position="1472"/>
        <end position="1536"/>
    </location>
</feature>
<keyword evidence="3 5" id="KW-0175">Coiled coil</keyword>
<organism evidence="8 9">
    <name type="scientific">Trichuris suis</name>
    <name type="common">pig whipworm</name>
    <dbReference type="NCBI Taxonomy" id="68888"/>
    <lineage>
        <taxon>Eukaryota</taxon>
        <taxon>Metazoa</taxon>
        <taxon>Ecdysozoa</taxon>
        <taxon>Nematoda</taxon>
        <taxon>Enoplea</taxon>
        <taxon>Dorylaimia</taxon>
        <taxon>Trichinellida</taxon>
        <taxon>Trichuridae</taxon>
        <taxon>Trichuris</taxon>
    </lineage>
</organism>
<comment type="subcellular location">
    <subcellularLocation>
        <location evidence="1">Membrane</location>
    </subcellularLocation>
</comment>
<evidence type="ECO:0000256" key="6">
    <source>
        <dbReference type="SAM" id="MobiDB-lite"/>
    </source>
</evidence>
<sequence length="1784" mass="206882">MGNKSTSARMEQNADISRTMSYDSVASTLCDASSMVTAPTRRSDGSDKSSTPTENLDDTRLYLRSMKAQLEIMECKCAKLEEENANLRRTSRARATETDPKNPCWDNEGENTQELLERISLLEGLYQDYRDENASLKHDLRSLQESSSKQVECEVKILKGKYGAAETLCEELMSENEKLKQEVFSLQQEIDEMQDQYREEETEEFRELQRELEQTAKNCRILQFKLRKAERRNDQTEADRQQLEERLQEILAKTGLTVEKMEKREQLFPPFESEKRRDLEAELRMAKEVSVRLHGELELLEEKRCKYEDENFCLKERIRELENREKLLEQMRFRPDQRRLSGANGTKATNEQAFGTYNNETLSHDVVDVGANQLVRDLHDSMERETDLKEQLRFAEDDLNSLRRKVSDLETENEVMMRQLAKVSSAAESCASKTGGSRPPMTRSYSEGHAQIELELAEHEAEVLKTKLYQSEQENARLVAHIAKLEKESTKLRSASANTTFPGDEFYTVVPDTYYRQKTKVLEQEIEEMKARLGSLNIEVNQNMSAAADNAALKGEVANAIQCSSSNSRTVDMSRKMRLIEEELEVIRERNMLLENENERLIKENRRFSLAANSRSSDLNEDRVITAGKLRRQASGRFSQIDPNAGRFSERISDLEKENALLRNDLARRKRLESIRKEESQLMNENIRTIHVNTASQNELRDRVTELLKENVVLTYELQVERRKNREFENQLDEYREAIRQPNVQAVSADEKEQEMGHTYSQMACFAAELNSGFGNICEDVRRLLANLRNAQLPMVEVAEVEKRFSKESETFLHKLQAFIGYKGHKTDISGQSGNVIHEKLQLANDEWHAAQQKCEAATVRLLQTEDRWNKELEKLKESYENQLRGLKYSLEESEKAKEESRSTAREFEAMLGEKSSRVHELEQKQKQLSSEFNLRYKELQDRTESDRKRIKELELKCQNSENLLEAQRKKLVSEQKTLEAEMTEHKKRLEETQAELSRQKDQAERKQAAWGRQKIELENTIKLLQTELSDFDRKAAKKAADIANAESQRLHAQLEQLKRQAESEKETILQERNDAERKLADYKREAVASAEQYERTKEELSLVKSRVSEQRQQLQDTRKQRDDYRDELGRLQQNWSREKSDLVHKLRQEEKVQQAEQQALRLKYEGRIKVMEDTAKRTQSQLSMARHERDIAKESLQAMEKKRAELKTKHDEEIQELKKQLESLQKENEAVENIKAQLTSKKMELEQLNQTVRNERDLWTIEKKHLESKTKPSAAASGTRNTTEESEKEKLLTEAIEMAAKIRIQMDELKKKHDKEIQNLKDRCKVQRHDWGKEREKLSKRVKDAEDSLRILNIDFQNLLSKEEEWQNEKNCLQAECDTLITYTQDFEIRMLANKYKLDRVAEQLKYLNVKLDNTESTDDTTTEVREAVHIICSQIRSVRDDLSKTRELDKAVKNLQLNSDRYEKMIGGSSVESEISGTPRSIIRSSLNTARNDSRTSKPVFPRTASSESNYSSTTLNRLRSPSPSPRKITTYPEAPPSIILNTQKLVEYDKEGKRHWVRRSMCRSISLDPTPTLKNPLIFEDKKRETPLVPCPPSDRRSHLRSSSTDAKITQQISSKTRDTSPMTDSYNEHSGEKAKGKRQNNFFASLSRGQVRERRQRFEKNRTVSVESSEIGQTIGSLGMQTCLAAMGASSDVEKILHRRPEGDNRAPRSNSASRFLHKIRVRSTSRETKRTIKQQFSSDVSEVESGVEQEEDKSEKSYGCFNASALRRSKLKNASVDTR</sequence>
<feature type="coiled-coil region" evidence="5">
    <location>
        <begin position="385"/>
        <end position="419"/>
    </location>
</feature>
<dbReference type="PANTHER" id="PTHR15742:SF5">
    <property type="entry name" value="GIRDIN"/>
    <property type="match status" value="1"/>
</dbReference>